<feature type="transmembrane region" description="Helical" evidence="6">
    <location>
        <begin position="270"/>
        <end position="287"/>
    </location>
</feature>
<keyword evidence="2" id="KW-0813">Transport</keyword>
<evidence type="ECO:0000256" key="4">
    <source>
        <dbReference type="ARBA" id="ARBA00022989"/>
    </source>
</evidence>
<dbReference type="RefSeq" id="WP_090591240.1">
    <property type="nucleotide sequence ID" value="NZ_CP104302.1"/>
</dbReference>
<feature type="transmembrane region" description="Helical" evidence="6">
    <location>
        <begin position="59"/>
        <end position="82"/>
    </location>
</feature>
<dbReference type="InterPro" id="IPR036259">
    <property type="entry name" value="MFS_trans_sf"/>
</dbReference>
<dbReference type="EMBL" id="PDCN02000008">
    <property type="protein sequence ID" value="PIB75773.1"/>
    <property type="molecule type" value="Genomic_DNA"/>
</dbReference>
<dbReference type="Proteomes" id="UP000230551">
    <property type="component" value="Unassembled WGS sequence"/>
</dbReference>
<proteinExistence type="predicted"/>
<accession>A0A2G5PCN3</accession>
<dbReference type="OrthoDB" id="9768783at2"/>
<reference evidence="7 8" key="1">
    <citation type="journal article" date="2017" name="Infect. Genet. Evol.">
        <title>The new phylogeny of the genus Mycobacterium: The old and the news.</title>
        <authorList>
            <person name="Tortoli E."/>
            <person name="Fedrizzi T."/>
            <person name="Meehan C.J."/>
            <person name="Trovato A."/>
            <person name="Grottola A."/>
            <person name="Giacobazzi E."/>
            <person name="Serpini G.F."/>
            <person name="Tagliazucchi S."/>
            <person name="Fabio A."/>
            <person name="Bettua C."/>
            <person name="Bertorelli R."/>
            <person name="Frascaro F."/>
            <person name="De Sanctis V."/>
            <person name="Pecorari M."/>
            <person name="Jousson O."/>
            <person name="Segata N."/>
            <person name="Cirillo D.M."/>
        </authorList>
    </citation>
    <scope>NUCLEOTIDE SEQUENCE [LARGE SCALE GENOMIC DNA]</scope>
    <source>
        <strain evidence="7 8">CIP1034565</strain>
    </source>
</reference>
<keyword evidence="3 6" id="KW-0812">Transmembrane</keyword>
<dbReference type="PANTHER" id="PTHR23519:SF1">
    <property type="entry name" value="AUTOPHAGY-RELATED PROTEIN 22"/>
    <property type="match status" value="1"/>
</dbReference>
<dbReference type="PANTHER" id="PTHR23519">
    <property type="entry name" value="AUTOPHAGY-RELATED PROTEIN 22"/>
    <property type="match status" value="1"/>
</dbReference>
<evidence type="ECO:0000313" key="8">
    <source>
        <dbReference type="Proteomes" id="UP000230551"/>
    </source>
</evidence>
<comment type="caution">
    <text evidence="7">The sequence shown here is derived from an EMBL/GenBank/DDBJ whole genome shotgun (WGS) entry which is preliminary data.</text>
</comment>
<feature type="transmembrane region" description="Helical" evidence="6">
    <location>
        <begin position="91"/>
        <end position="109"/>
    </location>
</feature>
<protein>
    <submittedName>
        <fullName evidence="7">MFS transporter</fullName>
    </submittedName>
</protein>
<feature type="transmembrane region" description="Helical" evidence="6">
    <location>
        <begin position="380"/>
        <end position="398"/>
    </location>
</feature>
<evidence type="ECO:0000256" key="3">
    <source>
        <dbReference type="ARBA" id="ARBA00022692"/>
    </source>
</evidence>
<feature type="transmembrane region" description="Helical" evidence="6">
    <location>
        <begin position="410"/>
        <end position="429"/>
    </location>
</feature>
<evidence type="ECO:0000256" key="2">
    <source>
        <dbReference type="ARBA" id="ARBA00022448"/>
    </source>
</evidence>
<feature type="transmembrane region" description="Helical" evidence="6">
    <location>
        <begin position="346"/>
        <end position="368"/>
    </location>
</feature>
<dbReference type="Gene3D" id="1.20.1250.20">
    <property type="entry name" value="MFS general substrate transporter like domains"/>
    <property type="match status" value="1"/>
</dbReference>
<evidence type="ECO:0000256" key="6">
    <source>
        <dbReference type="SAM" id="Phobius"/>
    </source>
</evidence>
<feature type="transmembrane region" description="Helical" evidence="6">
    <location>
        <begin position="16"/>
        <end position="39"/>
    </location>
</feature>
<evidence type="ECO:0000256" key="5">
    <source>
        <dbReference type="ARBA" id="ARBA00023136"/>
    </source>
</evidence>
<evidence type="ECO:0000313" key="7">
    <source>
        <dbReference type="EMBL" id="PIB75773.1"/>
    </source>
</evidence>
<keyword evidence="5 6" id="KW-0472">Membrane</keyword>
<feature type="transmembrane region" description="Helical" evidence="6">
    <location>
        <begin position="322"/>
        <end position="340"/>
    </location>
</feature>
<dbReference type="SUPFAM" id="SSF103473">
    <property type="entry name" value="MFS general substrate transporter"/>
    <property type="match status" value="1"/>
</dbReference>
<dbReference type="InterPro" id="IPR024671">
    <property type="entry name" value="Atg22-like"/>
</dbReference>
<gene>
    <name evidence="7" type="ORF">CQY22_008565</name>
</gene>
<dbReference type="InterPro" id="IPR050495">
    <property type="entry name" value="ATG22/LtaA_families"/>
</dbReference>
<organism evidence="7 8">
    <name type="scientific">Mycolicibacterium brumae</name>
    <dbReference type="NCBI Taxonomy" id="85968"/>
    <lineage>
        <taxon>Bacteria</taxon>
        <taxon>Bacillati</taxon>
        <taxon>Actinomycetota</taxon>
        <taxon>Actinomycetes</taxon>
        <taxon>Mycobacteriales</taxon>
        <taxon>Mycobacteriaceae</taxon>
        <taxon>Mycolicibacterium</taxon>
    </lineage>
</organism>
<dbReference type="GO" id="GO:0012505">
    <property type="term" value="C:endomembrane system"/>
    <property type="evidence" value="ECO:0007669"/>
    <property type="project" value="UniProtKB-SubCell"/>
</dbReference>
<keyword evidence="8" id="KW-1185">Reference proteome</keyword>
<name>A0A2G5PCN3_9MYCO</name>
<evidence type="ECO:0000256" key="1">
    <source>
        <dbReference type="ARBA" id="ARBA00004127"/>
    </source>
</evidence>
<keyword evidence="4 6" id="KW-1133">Transmembrane helix</keyword>
<feature type="transmembrane region" description="Helical" evidence="6">
    <location>
        <begin position="115"/>
        <end position="135"/>
    </location>
</feature>
<dbReference type="Pfam" id="PF11700">
    <property type="entry name" value="ATG22"/>
    <property type="match status" value="1"/>
</dbReference>
<sequence length="437" mass="45733">MTGPKRSRVGARRSDVVAWALWDCGSTGLNAIVITFVFSVCLTNTVGANLEGTTSPASWLGRALTIAGITVAVLAPATGVWVQNPRRRRTVLTVLTLAAVSLTASMSLIHADASYLFAGLALLAATAAVSDLASVPYNAMLRQLATPQTAGRVSGFGWAAGYLGSVALLFVIYWLFVSGSGETRGLLQIPTADGANIRAAMPAAAGWFAVFGLPLLLRANRIAPESFTPPEHVGVLGAYRQVWADLVSEWRRDPNLVRFLLASAVYRDRLVGAFTFGAVLGVNVYGLSAADVLMFGVAASVMAALGAAVGGLADDRVGAKPVIVGSLFAMVVVATVLLVVSGPAMFWAFGLVLCLFIGPIQSASRTLLRMAGADREGVAFGLYTMTGRAVAFLAPWMFSLFVDVFDSVRAGLGGLGVVLVSGLELMLFVRTPSRKTV</sequence>
<feature type="transmembrane region" description="Helical" evidence="6">
    <location>
        <begin position="197"/>
        <end position="217"/>
    </location>
</feature>
<feature type="transmembrane region" description="Helical" evidence="6">
    <location>
        <begin position="293"/>
        <end position="313"/>
    </location>
</feature>
<dbReference type="AlphaFoldDB" id="A0A2G5PCN3"/>
<comment type="subcellular location">
    <subcellularLocation>
        <location evidence="1">Endomembrane system</location>
        <topology evidence="1">Multi-pass membrane protein</topology>
    </subcellularLocation>
</comment>
<feature type="transmembrane region" description="Helical" evidence="6">
    <location>
        <begin position="156"/>
        <end position="177"/>
    </location>
</feature>